<keyword evidence="4" id="KW-0238">DNA-binding</keyword>
<dbReference type="GO" id="GO:0005634">
    <property type="term" value="C:nucleus"/>
    <property type="evidence" value="ECO:0007669"/>
    <property type="project" value="UniProtKB-SubCell"/>
</dbReference>
<dbReference type="GO" id="GO:0006351">
    <property type="term" value="P:DNA-templated transcription"/>
    <property type="evidence" value="ECO:0007669"/>
    <property type="project" value="InterPro"/>
</dbReference>
<dbReference type="PANTHER" id="PTHR31001:SF85">
    <property type="entry name" value="ZN(II)2CYS6 TRANSCRIPTION FACTOR (EUROFUNG)"/>
    <property type="match status" value="1"/>
</dbReference>
<dbReference type="AlphaFoldDB" id="A0A9W9Y4C0"/>
<evidence type="ECO:0000256" key="3">
    <source>
        <dbReference type="ARBA" id="ARBA00023015"/>
    </source>
</evidence>
<name>A0A9W9Y4C0_9EURO</name>
<dbReference type="SMART" id="SM00066">
    <property type="entry name" value="GAL4"/>
    <property type="match status" value="1"/>
</dbReference>
<accession>A0A9W9Y4C0</accession>
<dbReference type="PROSITE" id="PS00463">
    <property type="entry name" value="ZN2_CY6_FUNGAL_1"/>
    <property type="match status" value="1"/>
</dbReference>
<evidence type="ECO:0000313" key="9">
    <source>
        <dbReference type="EMBL" id="KAJ5520010.1"/>
    </source>
</evidence>
<keyword evidence="10" id="KW-1185">Reference proteome</keyword>
<keyword evidence="3" id="KW-0805">Transcription regulation</keyword>
<keyword evidence="2" id="KW-0479">Metal-binding</keyword>
<evidence type="ECO:0000256" key="1">
    <source>
        <dbReference type="ARBA" id="ARBA00004123"/>
    </source>
</evidence>
<dbReference type="Gene3D" id="4.10.240.10">
    <property type="entry name" value="Zn(2)-C6 fungal-type DNA-binding domain"/>
    <property type="match status" value="1"/>
</dbReference>
<dbReference type="OrthoDB" id="2269373at2759"/>
<feature type="region of interest" description="Disordered" evidence="7">
    <location>
        <begin position="1"/>
        <end position="21"/>
    </location>
</feature>
<evidence type="ECO:0000256" key="4">
    <source>
        <dbReference type="ARBA" id="ARBA00023125"/>
    </source>
</evidence>
<keyword evidence="6" id="KW-0539">Nucleus</keyword>
<reference evidence="9" key="2">
    <citation type="journal article" date="2023" name="IMA Fungus">
        <title>Comparative genomic study of the Penicillium genus elucidates a diverse pangenome and 15 lateral gene transfer events.</title>
        <authorList>
            <person name="Petersen C."/>
            <person name="Sorensen T."/>
            <person name="Nielsen M.R."/>
            <person name="Sondergaard T.E."/>
            <person name="Sorensen J.L."/>
            <person name="Fitzpatrick D.A."/>
            <person name="Frisvad J.C."/>
            <person name="Nielsen K.L."/>
        </authorList>
    </citation>
    <scope>NUCLEOTIDE SEQUENCE</scope>
    <source>
        <strain evidence="9">IBT 29495</strain>
    </source>
</reference>
<feature type="region of interest" description="Disordered" evidence="7">
    <location>
        <begin position="58"/>
        <end position="119"/>
    </location>
</feature>
<evidence type="ECO:0000256" key="6">
    <source>
        <dbReference type="ARBA" id="ARBA00023242"/>
    </source>
</evidence>
<feature type="compositionally biased region" description="Basic and acidic residues" evidence="7">
    <location>
        <begin position="99"/>
        <end position="111"/>
    </location>
</feature>
<dbReference type="CDD" id="cd12148">
    <property type="entry name" value="fungal_TF_MHR"/>
    <property type="match status" value="1"/>
</dbReference>
<keyword evidence="5" id="KW-0804">Transcription</keyword>
<dbReference type="SUPFAM" id="SSF57701">
    <property type="entry name" value="Zn2/Cys6 DNA-binding domain"/>
    <property type="match status" value="1"/>
</dbReference>
<dbReference type="GO" id="GO:0003677">
    <property type="term" value="F:DNA binding"/>
    <property type="evidence" value="ECO:0007669"/>
    <property type="project" value="UniProtKB-KW"/>
</dbReference>
<evidence type="ECO:0000256" key="7">
    <source>
        <dbReference type="SAM" id="MobiDB-lite"/>
    </source>
</evidence>
<evidence type="ECO:0000313" key="10">
    <source>
        <dbReference type="Proteomes" id="UP001149954"/>
    </source>
</evidence>
<dbReference type="Proteomes" id="UP001149954">
    <property type="component" value="Unassembled WGS sequence"/>
</dbReference>
<sequence>MASMNGSLNGDRATNSPSKQPASFACVVCHNRKVRCDRQDPCTPCSNCAKANVECIYRAPPPPRRKRDRETNESVSRERGKYSRRSTGFDGVPSATQHRNAEGEQRTETRKSGSGRMITKGGNSIYLDNNLWTTVSNEVGIVLTPLPNAADVLGDRSDNETDNFAQDVSDDYAILSTSATRDVLTEFHPSPLNIFKLWQAFLENVNPLTKIIHAPTVQQQILEAISDFPKVSREFEALMFAIYCIALVSLHAEDAEKLFGESKKALLSKCRRGAQLAFKNASLLRTSSSVVLQAFMLYLLCMRSFSDPHTIWTLCGVAVRIAQRIGIHRDGSTHGLSVFETEMRRRIWFQLMVIDGTSAQFCGVASTPLPATIDVQPPMNANDSDLDPRMTEPACEKPGPTEMMFVLARSSFGKWLFRLSNQVEGSNTGSWAFISSSSMPLKDKDKAIDELEAHMEDKFLRHCDTSIPLHMATTIMARSAIYYTRLMAHHPRQYQDPNIRVSQEEKNVIFENSLKMTEYADYAQNNPVVRKFLWHMVNHMPWDAIIFMLSGMRHRTEPEEKSKVWQLIGNVYSGHIKAMSKNDRTPLHMAIQNLIVKAWLAYIEECNINHRTPTPCPAIVASLLANATGVSSLQQEDENFTAAELGASPQDQPRHDHSSSQFGLDAENFGLMLGDSPKDWNQWDNLLSNFQGSFIDDAIYLS</sequence>
<dbReference type="EMBL" id="JAPWDS010000001">
    <property type="protein sequence ID" value="KAJ5520010.1"/>
    <property type="molecule type" value="Genomic_DNA"/>
</dbReference>
<dbReference type="PROSITE" id="PS50048">
    <property type="entry name" value="ZN2_CY6_FUNGAL_2"/>
    <property type="match status" value="1"/>
</dbReference>
<evidence type="ECO:0000256" key="5">
    <source>
        <dbReference type="ARBA" id="ARBA00023163"/>
    </source>
</evidence>
<evidence type="ECO:0000256" key="2">
    <source>
        <dbReference type="ARBA" id="ARBA00022723"/>
    </source>
</evidence>
<dbReference type="GO" id="GO:0000981">
    <property type="term" value="F:DNA-binding transcription factor activity, RNA polymerase II-specific"/>
    <property type="evidence" value="ECO:0007669"/>
    <property type="project" value="InterPro"/>
</dbReference>
<proteinExistence type="predicted"/>
<evidence type="ECO:0000259" key="8">
    <source>
        <dbReference type="PROSITE" id="PS50048"/>
    </source>
</evidence>
<feature type="compositionally biased region" description="Basic and acidic residues" evidence="7">
    <location>
        <begin position="68"/>
        <end position="81"/>
    </location>
</feature>
<protein>
    <recommendedName>
        <fullName evidence="8">Zn(2)-C6 fungal-type domain-containing protein</fullName>
    </recommendedName>
</protein>
<dbReference type="CDD" id="cd00067">
    <property type="entry name" value="GAL4"/>
    <property type="match status" value="1"/>
</dbReference>
<reference evidence="9" key="1">
    <citation type="submission" date="2022-12" db="EMBL/GenBank/DDBJ databases">
        <authorList>
            <person name="Petersen C."/>
        </authorList>
    </citation>
    <scope>NUCLEOTIDE SEQUENCE</scope>
    <source>
        <strain evidence="9">IBT 29495</strain>
    </source>
</reference>
<dbReference type="PANTHER" id="PTHR31001">
    <property type="entry name" value="UNCHARACTERIZED TRANSCRIPTIONAL REGULATORY PROTEIN"/>
    <property type="match status" value="1"/>
</dbReference>
<gene>
    <name evidence="9" type="ORF">N7463_000463</name>
</gene>
<comment type="subcellular location">
    <subcellularLocation>
        <location evidence="1">Nucleus</location>
    </subcellularLocation>
</comment>
<dbReference type="InterPro" id="IPR050613">
    <property type="entry name" value="Sec_Metabolite_Reg"/>
</dbReference>
<comment type="caution">
    <text evidence="9">The sequence shown here is derived from an EMBL/GenBank/DDBJ whole genome shotgun (WGS) entry which is preliminary data.</text>
</comment>
<dbReference type="Pfam" id="PF04082">
    <property type="entry name" value="Fungal_trans"/>
    <property type="match status" value="1"/>
</dbReference>
<dbReference type="GO" id="GO:0008270">
    <property type="term" value="F:zinc ion binding"/>
    <property type="evidence" value="ECO:0007669"/>
    <property type="project" value="InterPro"/>
</dbReference>
<dbReference type="InterPro" id="IPR036864">
    <property type="entry name" value="Zn2-C6_fun-type_DNA-bd_sf"/>
</dbReference>
<dbReference type="InterPro" id="IPR007219">
    <property type="entry name" value="XnlR_reg_dom"/>
</dbReference>
<organism evidence="9 10">
    <name type="scientific">Penicillium fimorum</name>
    <dbReference type="NCBI Taxonomy" id="1882269"/>
    <lineage>
        <taxon>Eukaryota</taxon>
        <taxon>Fungi</taxon>
        <taxon>Dikarya</taxon>
        <taxon>Ascomycota</taxon>
        <taxon>Pezizomycotina</taxon>
        <taxon>Eurotiomycetes</taxon>
        <taxon>Eurotiomycetidae</taxon>
        <taxon>Eurotiales</taxon>
        <taxon>Aspergillaceae</taxon>
        <taxon>Penicillium</taxon>
    </lineage>
</organism>
<feature type="domain" description="Zn(2)-C6 fungal-type" evidence="8">
    <location>
        <begin position="25"/>
        <end position="57"/>
    </location>
</feature>
<dbReference type="SMART" id="SM00906">
    <property type="entry name" value="Fungal_trans"/>
    <property type="match status" value="1"/>
</dbReference>
<dbReference type="Pfam" id="PF00172">
    <property type="entry name" value="Zn_clus"/>
    <property type="match status" value="1"/>
</dbReference>
<dbReference type="InterPro" id="IPR001138">
    <property type="entry name" value="Zn2Cys6_DnaBD"/>
</dbReference>